<evidence type="ECO:0000256" key="1">
    <source>
        <dbReference type="ARBA" id="ARBA00022475"/>
    </source>
</evidence>
<proteinExistence type="inferred from homology"/>
<dbReference type="Gene3D" id="3.30.2010.10">
    <property type="entry name" value="Metalloproteases ('zincins'), catalytic domain"/>
    <property type="match status" value="1"/>
</dbReference>
<evidence type="ECO:0000256" key="12">
    <source>
        <dbReference type="SAM" id="Phobius"/>
    </source>
</evidence>
<keyword evidence="3 12" id="KW-0812">Transmembrane</keyword>
<keyword evidence="8 10" id="KW-0482">Metalloprotease</keyword>
<evidence type="ECO:0000256" key="10">
    <source>
        <dbReference type="RuleBase" id="RU003983"/>
    </source>
</evidence>
<dbReference type="OrthoDB" id="28389at2157"/>
<keyword evidence="15" id="KW-1185">Reference proteome</keyword>
<dbReference type="GO" id="GO:0046872">
    <property type="term" value="F:metal ion binding"/>
    <property type="evidence" value="ECO:0007669"/>
    <property type="project" value="UniProtKB-KW"/>
</dbReference>
<dbReference type="AlphaFoldDB" id="A0A4D6HA16"/>
<feature type="transmembrane region" description="Helical" evidence="12">
    <location>
        <begin position="63"/>
        <end position="83"/>
    </location>
</feature>
<dbReference type="GeneID" id="39847388"/>
<keyword evidence="4" id="KW-0479">Metal-binding</keyword>
<protein>
    <submittedName>
        <fullName evidence="14">Protease</fullName>
    </submittedName>
</protein>
<gene>
    <name evidence="14" type="ORF">DV733_05950</name>
</gene>
<feature type="transmembrane region" description="Helical" evidence="12">
    <location>
        <begin position="252"/>
        <end position="271"/>
    </location>
</feature>
<comment type="cofactor">
    <cofactor evidence="10">
        <name>Zn(2+)</name>
        <dbReference type="ChEBI" id="CHEBI:29105"/>
    </cofactor>
    <text evidence="10">Binds 1 zinc ion per subunit.</text>
</comment>
<evidence type="ECO:0000313" key="15">
    <source>
        <dbReference type="Proteomes" id="UP000296706"/>
    </source>
</evidence>
<feature type="region of interest" description="Disordered" evidence="11">
    <location>
        <begin position="109"/>
        <end position="128"/>
    </location>
</feature>
<dbReference type="EMBL" id="CP031310">
    <property type="protein sequence ID" value="QCC50813.1"/>
    <property type="molecule type" value="Genomic_DNA"/>
</dbReference>
<evidence type="ECO:0000256" key="6">
    <source>
        <dbReference type="ARBA" id="ARBA00022833"/>
    </source>
</evidence>
<keyword evidence="2 10" id="KW-0645">Protease</keyword>
<dbReference type="PANTHER" id="PTHR43221">
    <property type="entry name" value="PROTEASE HTPX"/>
    <property type="match status" value="1"/>
</dbReference>
<dbReference type="Pfam" id="PF01435">
    <property type="entry name" value="Peptidase_M48"/>
    <property type="match status" value="1"/>
</dbReference>
<dbReference type="InterPro" id="IPR001915">
    <property type="entry name" value="Peptidase_M48"/>
</dbReference>
<evidence type="ECO:0000256" key="2">
    <source>
        <dbReference type="ARBA" id="ARBA00022670"/>
    </source>
</evidence>
<evidence type="ECO:0000256" key="9">
    <source>
        <dbReference type="ARBA" id="ARBA00023136"/>
    </source>
</evidence>
<keyword evidence="6 10" id="KW-0862">Zinc</keyword>
<evidence type="ECO:0000256" key="11">
    <source>
        <dbReference type="SAM" id="MobiDB-lite"/>
    </source>
</evidence>
<dbReference type="STRING" id="1457250.GCA_000755225_00303"/>
<evidence type="ECO:0000259" key="13">
    <source>
        <dbReference type="Pfam" id="PF01435"/>
    </source>
</evidence>
<name>A0A4D6HA16_9EURY</name>
<dbReference type="RefSeq" id="WP_049995628.1">
    <property type="nucleotide sequence ID" value="NZ_CP031310.1"/>
</dbReference>
<dbReference type="PANTHER" id="PTHR43221:SF2">
    <property type="entry name" value="PROTEASE HTPX HOMOLOG"/>
    <property type="match status" value="1"/>
</dbReference>
<dbReference type="InterPro" id="IPR050083">
    <property type="entry name" value="HtpX_protease"/>
</dbReference>
<sequence length="385" mass="42494">MSFQPSTLRHRLRIVALAAVLLAFDVVFVAAVYVLGHVAVWLLPLVSFQFAHFGLWSLQFDLVPLWLVLAVGTPLTLVVQSVFGYRLTLRDVTEGNIGPEKSLKNVVLADRSDDEDDESETVEVTEPSADHPVRERVARLSQTADLAPPTIRLVHTDTPNSYVASRPGERTLFVTTGLLDTLDGEQLDAVLAHELAHLKNGDAFVMTAAAFLPTVSEQFIARMGRSLRHSMLLNWLWDLDAEETYGAPQVELPLLVFAVVAVPIAATLYLASTACYRLLSRIREYAADAGGVAISGSPAALANALETLTTDPRPETDLRAAQTGVRELCVLPYAFDATDEDLPDDRLGRLQRRWDRLCDRLLPGSHPAPDERIAALRERQSRMER</sequence>
<evidence type="ECO:0000313" key="14">
    <source>
        <dbReference type="EMBL" id="QCC50813.1"/>
    </source>
</evidence>
<organism evidence="14 15">
    <name type="scientific">Halapricum salinum</name>
    <dbReference type="NCBI Taxonomy" id="1457250"/>
    <lineage>
        <taxon>Archaea</taxon>
        <taxon>Methanobacteriati</taxon>
        <taxon>Methanobacteriota</taxon>
        <taxon>Stenosarchaea group</taxon>
        <taxon>Halobacteria</taxon>
        <taxon>Halobacteriales</taxon>
        <taxon>Haloarculaceae</taxon>
        <taxon>Halapricum</taxon>
    </lineage>
</organism>
<keyword evidence="5 10" id="KW-0378">Hydrolase</keyword>
<comment type="similarity">
    <text evidence="10">Belongs to the peptidase M48 family.</text>
</comment>
<evidence type="ECO:0000256" key="5">
    <source>
        <dbReference type="ARBA" id="ARBA00022801"/>
    </source>
</evidence>
<evidence type="ECO:0000256" key="4">
    <source>
        <dbReference type="ARBA" id="ARBA00022723"/>
    </source>
</evidence>
<dbReference type="Proteomes" id="UP000296706">
    <property type="component" value="Chromosome"/>
</dbReference>
<evidence type="ECO:0000256" key="3">
    <source>
        <dbReference type="ARBA" id="ARBA00022692"/>
    </source>
</evidence>
<evidence type="ECO:0000256" key="8">
    <source>
        <dbReference type="ARBA" id="ARBA00023049"/>
    </source>
</evidence>
<feature type="domain" description="Peptidase M48" evidence="13">
    <location>
        <begin position="131"/>
        <end position="379"/>
    </location>
</feature>
<evidence type="ECO:0000256" key="7">
    <source>
        <dbReference type="ARBA" id="ARBA00022989"/>
    </source>
</evidence>
<reference evidence="14 15" key="1">
    <citation type="journal article" date="2019" name="Nat. Commun.">
        <title>A new type of DNA phosphorothioation-based antiviral system in archaea.</title>
        <authorList>
            <person name="Xiong L."/>
            <person name="Liu S."/>
            <person name="Chen S."/>
            <person name="Xiao Y."/>
            <person name="Zhu B."/>
            <person name="Gao Y."/>
            <person name="Zhang Y."/>
            <person name="Chen B."/>
            <person name="Luo J."/>
            <person name="Deng Z."/>
            <person name="Chen X."/>
            <person name="Wang L."/>
            <person name="Chen S."/>
        </authorList>
    </citation>
    <scope>NUCLEOTIDE SEQUENCE [LARGE SCALE GENOMIC DNA]</scope>
    <source>
        <strain evidence="14 15">CBA1105</strain>
    </source>
</reference>
<keyword evidence="1" id="KW-1003">Cell membrane</keyword>
<accession>A0A4D6HA16</accession>
<dbReference type="GO" id="GO:0004222">
    <property type="term" value="F:metalloendopeptidase activity"/>
    <property type="evidence" value="ECO:0007669"/>
    <property type="project" value="InterPro"/>
</dbReference>
<dbReference type="GO" id="GO:0006508">
    <property type="term" value="P:proteolysis"/>
    <property type="evidence" value="ECO:0007669"/>
    <property type="project" value="UniProtKB-KW"/>
</dbReference>
<keyword evidence="9 12" id="KW-0472">Membrane</keyword>
<dbReference type="KEGG" id="hsn:DV733_05950"/>
<keyword evidence="7 12" id="KW-1133">Transmembrane helix</keyword>
<feature type="transmembrane region" description="Helical" evidence="12">
    <location>
        <begin position="12"/>
        <end position="43"/>
    </location>
</feature>
<feature type="compositionally biased region" description="Acidic residues" evidence="11">
    <location>
        <begin position="112"/>
        <end position="123"/>
    </location>
</feature>